<dbReference type="eggNOG" id="KOG4249">
    <property type="taxonomic scope" value="Eukaryota"/>
</dbReference>
<dbReference type="InterPro" id="IPR054549">
    <property type="entry name" value="UVB_sens_RUS_dom"/>
</dbReference>
<reference evidence="4 5" key="1">
    <citation type="journal article" date="2007" name="Proc. Natl. Acad. Sci. U.S.A.">
        <title>The tiny eukaryote Ostreococcus provides genomic insights into the paradox of plankton speciation.</title>
        <authorList>
            <person name="Palenik B."/>
            <person name="Grimwood J."/>
            <person name="Aerts A."/>
            <person name="Rouze P."/>
            <person name="Salamov A."/>
            <person name="Putnam N."/>
            <person name="Dupont C."/>
            <person name="Jorgensen R."/>
            <person name="Derelle E."/>
            <person name="Rombauts S."/>
            <person name="Zhou K."/>
            <person name="Otillar R."/>
            <person name="Merchant S.S."/>
            <person name="Podell S."/>
            <person name="Gaasterland T."/>
            <person name="Napoli C."/>
            <person name="Gendler K."/>
            <person name="Manuell A."/>
            <person name="Tai V."/>
            <person name="Vallon O."/>
            <person name="Piganeau G."/>
            <person name="Jancek S."/>
            <person name="Heijde M."/>
            <person name="Jabbari K."/>
            <person name="Bowler C."/>
            <person name="Lohr M."/>
            <person name="Robbens S."/>
            <person name="Werner G."/>
            <person name="Dubchak I."/>
            <person name="Pazour G.J."/>
            <person name="Ren Q."/>
            <person name="Paulsen I."/>
            <person name="Delwiche C."/>
            <person name="Schmutz J."/>
            <person name="Rokhsar D."/>
            <person name="Van de Peer Y."/>
            <person name="Moreau H."/>
            <person name="Grigoriev I.V."/>
        </authorList>
    </citation>
    <scope>NUCLEOTIDE SEQUENCE [LARGE SCALE GENOMIC DNA]</scope>
    <source>
        <strain evidence="4 5">CCE9901</strain>
    </source>
</reference>
<dbReference type="HOGENOM" id="CLU_765902_0_0_1"/>
<dbReference type="Gramene" id="ABO96679">
    <property type="protein sequence ID" value="ABO96679"/>
    <property type="gene ID" value="OSTLU_94434"/>
</dbReference>
<dbReference type="PANTHER" id="PTHR12770:SF27">
    <property type="entry name" value="PROTEIN ROOT UVB SENSITIVE 5"/>
    <property type="match status" value="1"/>
</dbReference>
<gene>
    <name evidence="4" type="ORF">OSTLU_94434</name>
</gene>
<keyword evidence="2" id="KW-0472">Membrane</keyword>
<dbReference type="Proteomes" id="UP000001568">
    <property type="component" value="Chromosome 6"/>
</dbReference>
<protein>
    <recommendedName>
        <fullName evidence="3">Protein root UVB sensitive/RUS domain-containing protein</fullName>
    </recommendedName>
</protein>
<organism evidence="4 5">
    <name type="scientific">Ostreococcus lucimarinus (strain CCE9901)</name>
    <dbReference type="NCBI Taxonomy" id="436017"/>
    <lineage>
        <taxon>Eukaryota</taxon>
        <taxon>Viridiplantae</taxon>
        <taxon>Chlorophyta</taxon>
        <taxon>Mamiellophyceae</taxon>
        <taxon>Mamiellales</taxon>
        <taxon>Bathycoccaceae</taxon>
        <taxon>Ostreococcus</taxon>
    </lineage>
</organism>
<keyword evidence="2" id="KW-0812">Transmembrane</keyword>
<dbReference type="KEGG" id="olu:OSTLU_94434"/>
<dbReference type="OrthoDB" id="364779at2759"/>
<evidence type="ECO:0000256" key="2">
    <source>
        <dbReference type="SAM" id="Phobius"/>
    </source>
</evidence>
<dbReference type="GeneID" id="5002261"/>
<evidence type="ECO:0000259" key="3">
    <source>
        <dbReference type="Pfam" id="PF04884"/>
    </source>
</evidence>
<evidence type="ECO:0000313" key="4">
    <source>
        <dbReference type="EMBL" id="ABO96679.1"/>
    </source>
</evidence>
<dbReference type="Pfam" id="PF04884">
    <property type="entry name" value="UVB_sens_prot"/>
    <property type="match status" value="1"/>
</dbReference>
<accession>A4RYG7</accession>
<feature type="transmembrane region" description="Helical" evidence="2">
    <location>
        <begin position="203"/>
        <end position="225"/>
    </location>
</feature>
<dbReference type="EMBL" id="CP000586">
    <property type="protein sequence ID" value="ABO96679.1"/>
    <property type="molecule type" value="Genomic_DNA"/>
</dbReference>
<evidence type="ECO:0000256" key="1">
    <source>
        <dbReference type="ARBA" id="ARBA00007558"/>
    </source>
</evidence>
<sequence length="362" mass="39143">MPELRRIFLPSGFPATTSADYVEWLRWQLLSLLFRDVLEIMSAQSLLVALGMGNTPGALPLTAAAKWVLKDGVGSFATLIAGSFGGQRYDEDPKRWWGLSNTLEDVARAIELVTPAAPGLFLPLAASATFVRAAALTGRGSLLNGTFMQHFGRNNNLGDIRAKLEVQGRWLALIALPAGIQVFQLVSAAAADLAADGDEFGAFVAAFGAYGGVIGVHVFACWQAAKSLKFDTLNRFRLLKLAEAFVANEDEELPDCVVVADMEGVYKPRRTATTPSYGASPSEIGEDWNAFTDAHATSRDMLAAALACQKLRVDETKSRSRAYAYADERVADFEASMIRSGWKVDYVQTGVAPRFAMSVDES</sequence>
<comment type="similarity">
    <text evidence="1">Belongs to the RUS1 family.</text>
</comment>
<name>A4RYG7_OSTLU</name>
<feature type="transmembrane region" description="Helical" evidence="2">
    <location>
        <begin position="170"/>
        <end position="191"/>
    </location>
</feature>
<feature type="domain" description="Protein root UVB sensitive/RUS" evidence="3">
    <location>
        <begin position="3"/>
        <end position="248"/>
    </location>
</feature>
<evidence type="ECO:0000313" key="5">
    <source>
        <dbReference type="Proteomes" id="UP000001568"/>
    </source>
</evidence>
<dbReference type="AlphaFoldDB" id="A4RYG7"/>
<dbReference type="RefSeq" id="XP_001418386.1">
    <property type="nucleotide sequence ID" value="XM_001418349.1"/>
</dbReference>
<keyword evidence="5" id="KW-1185">Reference proteome</keyword>
<dbReference type="OMA" id="PKRWWAV"/>
<dbReference type="PANTHER" id="PTHR12770">
    <property type="entry name" value="RUS1 FAMILY PROTEIN C16ORF58"/>
    <property type="match status" value="1"/>
</dbReference>
<proteinExistence type="inferred from homology"/>
<keyword evidence="2" id="KW-1133">Transmembrane helix</keyword>
<dbReference type="InterPro" id="IPR006968">
    <property type="entry name" value="RUS_fam"/>
</dbReference>